<dbReference type="AlphaFoldDB" id="A0A7S1Y4J8"/>
<reference evidence="1" key="1">
    <citation type="submission" date="2021-01" db="EMBL/GenBank/DDBJ databases">
        <authorList>
            <person name="Corre E."/>
            <person name="Pelletier E."/>
            <person name="Niang G."/>
            <person name="Scheremetjew M."/>
            <person name="Finn R."/>
            <person name="Kale V."/>
            <person name="Holt S."/>
            <person name="Cochrane G."/>
            <person name="Meng A."/>
            <person name="Brown T."/>
            <person name="Cohen L."/>
        </authorList>
    </citation>
    <scope>NUCLEOTIDE SEQUENCE</scope>
    <source>
        <strain evidence="1">CCMP 410</strain>
    </source>
</reference>
<accession>A0A7S1Y4J8</accession>
<organism evidence="1">
    <name type="scientific">Grammatophora oceanica</name>
    <dbReference type="NCBI Taxonomy" id="210454"/>
    <lineage>
        <taxon>Eukaryota</taxon>
        <taxon>Sar</taxon>
        <taxon>Stramenopiles</taxon>
        <taxon>Ochrophyta</taxon>
        <taxon>Bacillariophyta</taxon>
        <taxon>Fragilariophyceae</taxon>
        <taxon>Fragilariophycidae</taxon>
        <taxon>Rhabdonematales</taxon>
        <taxon>Grammatophoraceae</taxon>
        <taxon>Grammatophora</taxon>
    </lineage>
</organism>
<name>A0A7S1Y4J8_9STRA</name>
<dbReference type="EMBL" id="HBGK01010197">
    <property type="protein sequence ID" value="CAD9276397.1"/>
    <property type="molecule type" value="Transcribed_RNA"/>
</dbReference>
<gene>
    <name evidence="1" type="ORF">GOCE00092_LOCUS5305</name>
</gene>
<protein>
    <submittedName>
        <fullName evidence="1">Uncharacterized protein</fullName>
    </submittedName>
</protein>
<evidence type="ECO:0000313" key="1">
    <source>
        <dbReference type="EMBL" id="CAD9276397.1"/>
    </source>
</evidence>
<proteinExistence type="predicted"/>
<sequence>MTSPVQIVGVLPWPIGSNTSSARHIDEVPFRFSDTRSLHRLYDTRQIRADNTLCCISVIFPSSSHSFNWYPYVISHAINHPMGRTDGRTDELRLVSFHTLLGVAKELQTLLFLLPKQVHESKPSK</sequence>